<evidence type="ECO:0000256" key="2">
    <source>
        <dbReference type="SAM" id="Phobius"/>
    </source>
</evidence>
<feature type="region of interest" description="Disordered" evidence="1">
    <location>
        <begin position="258"/>
        <end position="301"/>
    </location>
</feature>
<feature type="signal peptide" evidence="3">
    <location>
        <begin position="1"/>
        <end position="20"/>
    </location>
</feature>
<dbReference type="HOGENOM" id="CLU_032661_0_0_1"/>
<proteinExistence type="predicted"/>
<evidence type="ECO:0000313" key="4">
    <source>
        <dbReference type="EMBL" id="KFH42752.1"/>
    </source>
</evidence>
<keyword evidence="2" id="KW-0812">Transmembrane</keyword>
<keyword evidence="3" id="KW-0732">Signal</keyword>
<evidence type="ECO:0000256" key="1">
    <source>
        <dbReference type="SAM" id="MobiDB-lite"/>
    </source>
</evidence>
<sequence>MRGFGAAFAAAALLFAPTFALPVGRTYHKDTDLPTRPVEDTGRSSFFITLSTQVAPSQEQPLTLRLDIEESDSICDTDRVSINDQSIPPQASGRGQGPLQLDNEVVISAEWAFTCLTSDDDQTSNPSLVLDMTVTGQDGRPLVNEVYFVAHLQQSTSVGLVSVSSPHFGKDGGVYVETKQNLEPAYRRLVVSEEEMLEDTEVFFKARRPSPPQSDAQPEHASEKCHSWRCYVKSLTKDVMEKADCLYNDIVAKKNQWQGRPARPNFDKLPTDDGQPLEGTKTEPAHHPQGHGSDVQTQGSHAGEQEGHFWIVAGPTKNRKMKPITAIDDSTPAVDIVPTPTPTARFMPPLAPPDQDLVMTLTIAAAFFSLFSIIGIIAGSRSLAPRIQRRPRHRETREERLARVAERRRAVRNFFSGLFCGIFGYEEKKDGEEPQGRDLRHNGTGSQRQDQGDTTMEQELASFRNAADMVSSLVAAEEGRNHQVPHQQHQERQRVVEQPRELTPIPDAVQAAYPGYFPGEAPPPSYESDAAEASMVADGFQYTPGGATYSSSNPADQQGSNSDRLGYGNKD</sequence>
<feature type="compositionally biased region" description="Polar residues" evidence="1">
    <location>
        <begin position="443"/>
        <end position="456"/>
    </location>
</feature>
<name>A0A086T070_HAPC1</name>
<feature type="compositionally biased region" description="Polar residues" evidence="1">
    <location>
        <begin position="548"/>
        <end position="563"/>
    </location>
</feature>
<protein>
    <submittedName>
        <fullName evidence="4">Uncharacterized protein</fullName>
    </submittedName>
</protein>
<feature type="compositionally biased region" description="Basic and acidic residues" evidence="1">
    <location>
        <begin position="488"/>
        <end position="497"/>
    </location>
</feature>
<feature type="region of interest" description="Disordered" evidence="1">
    <location>
        <begin position="429"/>
        <end position="456"/>
    </location>
</feature>
<gene>
    <name evidence="4" type="ORF">ACRE_065320</name>
</gene>
<feature type="region of interest" description="Disordered" evidence="1">
    <location>
        <begin position="477"/>
        <end position="497"/>
    </location>
</feature>
<evidence type="ECO:0000256" key="3">
    <source>
        <dbReference type="SAM" id="SignalP"/>
    </source>
</evidence>
<feature type="transmembrane region" description="Helical" evidence="2">
    <location>
        <begin position="357"/>
        <end position="384"/>
    </location>
</feature>
<keyword evidence="5" id="KW-1185">Reference proteome</keyword>
<dbReference type="Proteomes" id="UP000029964">
    <property type="component" value="Unassembled WGS sequence"/>
</dbReference>
<organism evidence="4 5">
    <name type="scientific">Hapsidospora chrysogenum (strain ATCC 11550 / CBS 779.69 / DSM 880 / IAM 14645 / JCM 23072 / IMI 49137)</name>
    <name type="common">Acremonium chrysogenum</name>
    <dbReference type="NCBI Taxonomy" id="857340"/>
    <lineage>
        <taxon>Eukaryota</taxon>
        <taxon>Fungi</taxon>
        <taxon>Dikarya</taxon>
        <taxon>Ascomycota</taxon>
        <taxon>Pezizomycotina</taxon>
        <taxon>Sordariomycetes</taxon>
        <taxon>Hypocreomycetidae</taxon>
        <taxon>Hypocreales</taxon>
        <taxon>Bionectriaceae</taxon>
        <taxon>Hapsidospora</taxon>
    </lineage>
</organism>
<feature type="compositionally biased region" description="Basic and acidic residues" evidence="1">
    <location>
        <begin position="429"/>
        <end position="441"/>
    </location>
</feature>
<keyword evidence="2" id="KW-1133">Transmembrane helix</keyword>
<reference evidence="5" key="1">
    <citation type="journal article" date="2014" name="Genome Announc.">
        <title>Genome sequence and annotation of Acremonium chrysogenum, producer of the beta-lactam antibiotic cephalosporin C.</title>
        <authorList>
            <person name="Terfehr D."/>
            <person name="Dahlmann T.A."/>
            <person name="Specht T."/>
            <person name="Zadra I."/>
            <person name="Kuernsteiner H."/>
            <person name="Kueck U."/>
        </authorList>
    </citation>
    <scope>NUCLEOTIDE SEQUENCE [LARGE SCALE GENOMIC DNA]</scope>
    <source>
        <strain evidence="5">ATCC 11550 / CBS 779.69 / DSM 880 / IAM 14645 / JCM 23072 / IMI 49137</strain>
    </source>
</reference>
<accession>A0A086T070</accession>
<evidence type="ECO:0000313" key="5">
    <source>
        <dbReference type="Proteomes" id="UP000029964"/>
    </source>
</evidence>
<feature type="chain" id="PRO_5001815255" evidence="3">
    <location>
        <begin position="21"/>
        <end position="571"/>
    </location>
</feature>
<feature type="region of interest" description="Disordered" evidence="1">
    <location>
        <begin position="511"/>
        <end position="571"/>
    </location>
</feature>
<dbReference type="OrthoDB" id="4225201at2759"/>
<dbReference type="EMBL" id="JPKY01000086">
    <property type="protein sequence ID" value="KFH42752.1"/>
    <property type="molecule type" value="Genomic_DNA"/>
</dbReference>
<dbReference type="AlphaFoldDB" id="A0A086T070"/>
<dbReference type="STRING" id="857340.A0A086T070"/>
<keyword evidence="2" id="KW-0472">Membrane</keyword>
<comment type="caution">
    <text evidence="4">The sequence shown here is derived from an EMBL/GenBank/DDBJ whole genome shotgun (WGS) entry which is preliminary data.</text>
</comment>